<dbReference type="eggNOG" id="KOG3208">
    <property type="taxonomic scope" value="Eukaryota"/>
</dbReference>
<evidence type="ECO:0000256" key="7">
    <source>
        <dbReference type="ARBA" id="ARBA00023034"/>
    </source>
</evidence>
<keyword evidence="6 11" id="KW-1133">Transmembrane helix</keyword>
<keyword evidence="4 11" id="KW-0812">Transmembrane</keyword>
<evidence type="ECO:0000313" key="13">
    <source>
        <dbReference type="Proteomes" id="UP000006757"/>
    </source>
</evidence>
<dbReference type="GO" id="GO:0005484">
    <property type="term" value="F:SNAP receptor activity"/>
    <property type="evidence" value="ECO:0007669"/>
    <property type="project" value="TreeGrafter"/>
</dbReference>
<dbReference type="GO" id="GO:0031201">
    <property type="term" value="C:SNARE complex"/>
    <property type="evidence" value="ECO:0007669"/>
    <property type="project" value="TreeGrafter"/>
</dbReference>
<organism evidence="12 13">
    <name type="scientific">Trichosporon asahii var. asahii (strain CBS 8904)</name>
    <name type="common">Yeast</name>
    <dbReference type="NCBI Taxonomy" id="1220162"/>
    <lineage>
        <taxon>Eukaryota</taxon>
        <taxon>Fungi</taxon>
        <taxon>Dikarya</taxon>
        <taxon>Basidiomycota</taxon>
        <taxon>Agaricomycotina</taxon>
        <taxon>Tremellomycetes</taxon>
        <taxon>Trichosporonales</taxon>
        <taxon>Trichosporonaceae</taxon>
        <taxon>Trichosporon</taxon>
    </lineage>
</organism>
<evidence type="ECO:0000256" key="1">
    <source>
        <dbReference type="ARBA" id="ARBA00004409"/>
    </source>
</evidence>
<protein>
    <recommendedName>
        <fullName evidence="9">Golgi SNAP receptor complex member 1</fullName>
    </recommendedName>
</protein>
<evidence type="ECO:0000256" key="9">
    <source>
        <dbReference type="PIRNR" id="PIRNR027109"/>
    </source>
</evidence>
<dbReference type="Pfam" id="PF12352">
    <property type="entry name" value="V-SNARE_C"/>
    <property type="match status" value="1"/>
</dbReference>
<comment type="similarity">
    <text evidence="2 9">Belongs to the GOSR1 family.</text>
</comment>
<dbReference type="PANTHER" id="PTHR21094:SF2">
    <property type="entry name" value="GOLGI SNAP RECEPTOR COMPLEX MEMBER 1"/>
    <property type="match status" value="1"/>
</dbReference>
<evidence type="ECO:0000256" key="5">
    <source>
        <dbReference type="ARBA" id="ARBA00022927"/>
    </source>
</evidence>
<dbReference type="Proteomes" id="UP000006757">
    <property type="component" value="Unassembled WGS sequence"/>
</dbReference>
<dbReference type="GO" id="GO:0005801">
    <property type="term" value="C:cis-Golgi network"/>
    <property type="evidence" value="ECO:0007669"/>
    <property type="project" value="InterPro"/>
</dbReference>
<dbReference type="HOGENOM" id="CLU_078034_0_1_1"/>
<comment type="subcellular location">
    <subcellularLocation>
        <location evidence="1">Golgi apparatus membrane</location>
        <topology evidence="1">Single-pass type IV membrane protein</topology>
    </subcellularLocation>
</comment>
<evidence type="ECO:0000313" key="12">
    <source>
        <dbReference type="EMBL" id="EKD00347.1"/>
    </source>
</evidence>
<dbReference type="PANTHER" id="PTHR21094">
    <property type="entry name" value="GOS-28 SNARE- RELATED"/>
    <property type="match status" value="1"/>
</dbReference>
<accession>K1VLX4</accession>
<feature type="compositionally biased region" description="Polar residues" evidence="10">
    <location>
        <begin position="81"/>
        <end position="97"/>
    </location>
</feature>
<comment type="caution">
    <text evidence="12">The sequence shown here is derived from an EMBL/GenBank/DDBJ whole genome shotgun (WGS) entry which is preliminary data.</text>
</comment>
<feature type="region of interest" description="Disordered" evidence="10">
    <location>
        <begin position="81"/>
        <end position="102"/>
    </location>
</feature>
<evidence type="ECO:0000256" key="6">
    <source>
        <dbReference type="ARBA" id="ARBA00022989"/>
    </source>
</evidence>
<dbReference type="GO" id="GO:0006888">
    <property type="term" value="P:endoplasmic reticulum to Golgi vesicle-mediated transport"/>
    <property type="evidence" value="ECO:0007669"/>
    <property type="project" value="InterPro"/>
</dbReference>
<dbReference type="AlphaFoldDB" id="K1VLX4"/>
<dbReference type="GO" id="GO:0005797">
    <property type="term" value="C:Golgi medial cisterna"/>
    <property type="evidence" value="ECO:0007669"/>
    <property type="project" value="TreeGrafter"/>
</dbReference>
<keyword evidence="13" id="KW-1185">Reference proteome</keyword>
<dbReference type="GO" id="GO:0015031">
    <property type="term" value="P:protein transport"/>
    <property type="evidence" value="ECO:0007669"/>
    <property type="project" value="UniProtKB-KW"/>
</dbReference>
<proteinExistence type="inferred from homology"/>
<dbReference type="FunCoup" id="K1VLX4">
    <property type="interactions" value="326"/>
</dbReference>
<dbReference type="GO" id="GO:0006906">
    <property type="term" value="P:vesicle fusion"/>
    <property type="evidence" value="ECO:0007669"/>
    <property type="project" value="TreeGrafter"/>
</dbReference>
<evidence type="ECO:0000256" key="8">
    <source>
        <dbReference type="ARBA" id="ARBA00023136"/>
    </source>
</evidence>
<sequence length="236" mass="26002">MSTWDNAIRHTRALESALDTKLSNYSRIGADIAGGGGVSGVEAAEEGVGGYRLVEEEVEELLDKTCRANDQLDQALSDLSSHCNGPTPPSTSMQNALSRHRSNLDDYRRDYTRIKRNIESALAKSDLLGSVRRDIDSYKAARASQTEALLADRDHIDASHRMIDEITATAQATRQAFFEDSATIRNINARMGRVANQIPGINKLIAAIGTRRRRDQYIIAGVAAACILFLLWYMFG</sequence>
<keyword evidence="5 9" id="KW-0653">Protein transport</keyword>
<keyword evidence="3 9" id="KW-0813">Transport</keyword>
<comment type="subunit">
    <text evidence="9">Component of several multiprotein Golgi SNARE complexes.</text>
</comment>
<dbReference type="PIRSF" id="PIRSF027109">
    <property type="entry name" value="Golgi_SNARE"/>
    <property type="match status" value="1"/>
</dbReference>
<gene>
    <name evidence="12" type="ORF">A1Q2_05316</name>
</gene>
<dbReference type="OrthoDB" id="422156at2759"/>
<dbReference type="EMBL" id="AMBO01000343">
    <property type="protein sequence ID" value="EKD00347.1"/>
    <property type="molecule type" value="Genomic_DNA"/>
</dbReference>
<keyword evidence="7 9" id="KW-0333">Golgi apparatus</keyword>
<comment type="function">
    <text evidence="9">Involved in transport from the ER to the Golgi apparatus as well as in intra-Golgi transport. It belongs to a super-family of proteins called t-SNAREs or soluble NSF (N-ethylmaleimide-sensitive factor) attachment protein receptor.</text>
</comment>
<dbReference type="GO" id="GO:0000139">
    <property type="term" value="C:Golgi membrane"/>
    <property type="evidence" value="ECO:0007669"/>
    <property type="project" value="UniProtKB-SubCell"/>
</dbReference>
<name>K1VLX4_TRIAC</name>
<dbReference type="GO" id="GO:0048219">
    <property type="term" value="P:inter-Golgi cisterna vesicle-mediated transport"/>
    <property type="evidence" value="ECO:0007669"/>
    <property type="project" value="TreeGrafter"/>
</dbReference>
<keyword evidence="9" id="KW-0931">ER-Golgi transport</keyword>
<dbReference type="STRING" id="1220162.K1VLX4"/>
<evidence type="ECO:0000256" key="11">
    <source>
        <dbReference type="SAM" id="Phobius"/>
    </source>
</evidence>
<dbReference type="OMA" id="QAYAVND"/>
<dbReference type="InParanoid" id="K1VLX4"/>
<dbReference type="InterPro" id="IPR023601">
    <property type="entry name" value="Golgi_SNAP_su1"/>
</dbReference>
<evidence type="ECO:0000256" key="2">
    <source>
        <dbReference type="ARBA" id="ARBA00008473"/>
    </source>
</evidence>
<reference evidence="12 13" key="1">
    <citation type="journal article" date="2012" name="Eukaryot. Cell">
        <title>Genome sequence of the Trichosporon asahii environmental strain CBS 8904.</title>
        <authorList>
            <person name="Yang R.Y."/>
            <person name="Li H.T."/>
            <person name="Zhu H."/>
            <person name="Zhou G.P."/>
            <person name="Wang M."/>
            <person name="Wang L."/>
        </authorList>
    </citation>
    <scope>NUCLEOTIDE SEQUENCE [LARGE SCALE GENOMIC DNA]</scope>
    <source>
        <strain evidence="12 13">CBS 8904</strain>
    </source>
</reference>
<feature type="transmembrane region" description="Helical" evidence="11">
    <location>
        <begin position="217"/>
        <end position="235"/>
    </location>
</feature>
<evidence type="ECO:0000256" key="3">
    <source>
        <dbReference type="ARBA" id="ARBA00022448"/>
    </source>
</evidence>
<evidence type="ECO:0000256" key="10">
    <source>
        <dbReference type="SAM" id="MobiDB-lite"/>
    </source>
</evidence>
<evidence type="ECO:0000256" key="4">
    <source>
        <dbReference type="ARBA" id="ARBA00022692"/>
    </source>
</evidence>
<keyword evidence="8 9" id="KW-0472">Membrane</keyword>